<reference evidence="3 4" key="1">
    <citation type="submission" date="2018-06" db="EMBL/GenBank/DDBJ databases">
        <title>The Genome of Cuscuta australis (Dodder) Provides Insight into the Evolution of Plant Parasitism.</title>
        <authorList>
            <person name="Liu H."/>
        </authorList>
    </citation>
    <scope>NUCLEOTIDE SEQUENCE [LARGE SCALE GENOMIC DNA]</scope>
    <source>
        <strain evidence="4">cv. Yunnan</strain>
        <tissue evidence="3">Vines</tissue>
    </source>
</reference>
<dbReference type="InterPro" id="IPR011009">
    <property type="entry name" value="Kinase-like_dom_sf"/>
</dbReference>
<name>A0A328E5F1_9ASTE</name>
<feature type="domain" description="Protein kinase" evidence="2">
    <location>
        <begin position="238"/>
        <end position="384"/>
    </location>
</feature>
<feature type="region of interest" description="Disordered" evidence="1">
    <location>
        <begin position="1"/>
        <end position="71"/>
    </location>
</feature>
<organism evidence="3 4">
    <name type="scientific">Cuscuta australis</name>
    <dbReference type="NCBI Taxonomy" id="267555"/>
    <lineage>
        <taxon>Eukaryota</taxon>
        <taxon>Viridiplantae</taxon>
        <taxon>Streptophyta</taxon>
        <taxon>Embryophyta</taxon>
        <taxon>Tracheophyta</taxon>
        <taxon>Spermatophyta</taxon>
        <taxon>Magnoliopsida</taxon>
        <taxon>eudicotyledons</taxon>
        <taxon>Gunneridae</taxon>
        <taxon>Pentapetalae</taxon>
        <taxon>asterids</taxon>
        <taxon>lamiids</taxon>
        <taxon>Solanales</taxon>
        <taxon>Convolvulaceae</taxon>
        <taxon>Cuscuteae</taxon>
        <taxon>Cuscuta</taxon>
        <taxon>Cuscuta subgen. Grammica</taxon>
        <taxon>Cuscuta sect. Cleistogrammica</taxon>
    </lineage>
</organism>
<dbReference type="Pfam" id="PF00069">
    <property type="entry name" value="Pkinase"/>
    <property type="match status" value="1"/>
</dbReference>
<evidence type="ECO:0000313" key="4">
    <source>
        <dbReference type="Proteomes" id="UP000249390"/>
    </source>
</evidence>
<gene>
    <name evidence="3" type="ORF">DM860_006884</name>
</gene>
<dbReference type="InterPro" id="IPR051412">
    <property type="entry name" value="Formin_Homology_Diaphanous_sf"/>
</dbReference>
<dbReference type="InterPro" id="IPR000719">
    <property type="entry name" value="Prot_kinase_dom"/>
</dbReference>
<sequence>MNSPPPPPPPLPHPTPPPAAGQPPAAGPPPAEGQPPAAEPPPAAGPPPAPGLPPAGLLQALPGPPQPPGDELDEVILFGFDAKMKVTSLTLSPTHSRLRSTGEVFLLENLAGNLSPSREHCDEAMEAFVFCLRSLYHNHEVSAESFENFKEALKTLSNALRDFSLFSEEGLIPSLVDVRFTTYTLLARHNMQKPMDLIARFSNLVGHTDRFLAKFVKPCPVSVDHDLMKSFLEDYSSWHDFTEFARGGYGKVYKLIISEENPLGLPHGIYALKTNLDNKGHGEILNEIGYLGKLIYPNIIRLCASSYDPDSAYLIMPFHGVQLQQLVDENRLNWRQTLVILKSVTYVFHCISSHDDRRRTVHGDFKHNNVLVDEQGQTNLIKSS</sequence>
<protein>
    <recommendedName>
        <fullName evidence="2">Protein kinase domain-containing protein</fullName>
    </recommendedName>
</protein>
<dbReference type="EMBL" id="NQVE01000027">
    <property type="protein sequence ID" value="RAL53212.1"/>
    <property type="molecule type" value="Genomic_DNA"/>
</dbReference>
<dbReference type="GO" id="GO:0005884">
    <property type="term" value="C:actin filament"/>
    <property type="evidence" value="ECO:0007669"/>
    <property type="project" value="TreeGrafter"/>
</dbReference>
<dbReference type="SUPFAM" id="SSF56112">
    <property type="entry name" value="Protein kinase-like (PK-like)"/>
    <property type="match status" value="1"/>
</dbReference>
<dbReference type="SUPFAM" id="SSF81995">
    <property type="entry name" value="beta-sandwich domain of Sec23/24"/>
    <property type="match status" value="1"/>
</dbReference>
<dbReference type="PANTHER" id="PTHR45691:SF6">
    <property type="entry name" value="PROTEIN DIAPHANOUS"/>
    <property type="match status" value="1"/>
</dbReference>
<evidence type="ECO:0000259" key="2">
    <source>
        <dbReference type="PROSITE" id="PS50011"/>
    </source>
</evidence>
<accession>A0A328E5F1</accession>
<dbReference type="Proteomes" id="UP000249390">
    <property type="component" value="Unassembled WGS sequence"/>
</dbReference>
<dbReference type="GO" id="GO:0004672">
    <property type="term" value="F:protein kinase activity"/>
    <property type="evidence" value="ECO:0007669"/>
    <property type="project" value="InterPro"/>
</dbReference>
<dbReference type="PANTHER" id="PTHR45691">
    <property type="entry name" value="PROTEIN DIAPHANOUS"/>
    <property type="match status" value="1"/>
</dbReference>
<feature type="compositionally biased region" description="Pro residues" evidence="1">
    <location>
        <begin position="1"/>
        <end position="53"/>
    </location>
</feature>
<evidence type="ECO:0000256" key="1">
    <source>
        <dbReference type="SAM" id="MobiDB-lite"/>
    </source>
</evidence>
<dbReference type="AlphaFoldDB" id="A0A328E5F1"/>
<dbReference type="PROSITE" id="PS50011">
    <property type="entry name" value="PROTEIN_KINASE_DOM"/>
    <property type="match status" value="1"/>
</dbReference>
<dbReference type="GO" id="GO:0030041">
    <property type="term" value="P:actin filament polymerization"/>
    <property type="evidence" value="ECO:0007669"/>
    <property type="project" value="TreeGrafter"/>
</dbReference>
<proteinExistence type="predicted"/>
<keyword evidence="4" id="KW-1185">Reference proteome</keyword>
<dbReference type="Gene3D" id="1.10.510.10">
    <property type="entry name" value="Transferase(Phosphotransferase) domain 1"/>
    <property type="match status" value="1"/>
</dbReference>
<evidence type="ECO:0000313" key="3">
    <source>
        <dbReference type="EMBL" id="RAL53212.1"/>
    </source>
</evidence>
<dbReference type="GO" id="GO:0005524">
    <property type="term" value="F:ATP binding"/>
    <property type="evidence" value="ECO:0007669"/>
    <property type="project" value="InterPro"/>
</dbReference>
<comment type="caution">
    <text evidence="3">The sequence shown here is derived from an EMBL/GenBank/DDBJ whole genome shotgun (WGS) entry which is preliminary data.</text>
</comment>